<comment type="caution">
    <text evidence="1">The sequence shown here is derived from an EMBL/GenBank/DDBJ whole genome shotgun (WGS) entry which is preliminary data.</text>
</comment>
<dbReference type="EMBL" id="CM023471">
    <property type="protein sequence ID" value="KAH7964953.1"/>
    <property type="molecule type" value="Genomic_DNA"/>
</dbReference>
<reference evidence="1" key="1">
    <citation type="submission" date="2020-05" db="EMBL/GenBank/DDBJ databases">
        <title>Large-scale comparative analyses of tick genomes elucidate their genetic diversity and vector capacities.</title>
        <authorList>
            <person name="Jia N."/>
            <person name="Wang J."/>
            <person name="Shi W."/>
            <person name="Du L."/>
            <person name="Sun Y."/>
            <person name="Zhan W."/>
            <person name="Jiang J."/>
            <person name="Wang Q."/>
            <person name="Zhang B."/>
            <person name="Ji P."/>
            <person name="Sakyi L.B."/>
            <person name="Cui X."/>
            <person name="Yuan T."/>
            <person name="Jiang B."/>
            <person name="Yang W."/>
            <person name="Lam T.T.-Y."/>
            <person name="Chang Q."/>
            <person name="Ding S."/>
            <person name="Wang X."/>
            <person name="Zhu J."/>
            <person name="Ruan X."/>
            <person name="Zhao L."/>
            <person name="Wei J."/>
            <person name="Que T."/>
            <person name="Du C."/>
            <person name="Cheng J."/>
            <person name="Dai P."/>
            <person name="Han X."/>
            <person name="Huang E."/>
            <person name="Gao Y."/>
            <person name="Liu J."/>
            <person name="Shao H."/>
            <person name="Ye R."/>
            <person name="Li L."/>
            <person name="Wei W."/>
            <person name="Wang X."/>
            <person name="Wang C."/>
            <person name="Yang T."/>
            <person name="Huo Q."/>
            <person name="Li W."/>
            <person name="Guo W."/>
            <person name="Chen H."/>
            <person name="Zhou L."/>
            <person name="Ni X."/>
            <person name="Tian J."/>
            <person name="Zhou Y."/>
            <person name="Sheng Y."/>
            <person name="Liu T."/>
            <person name="Pan Y."/>
            <person name="Xia L."/>
            <person name="Li J."/>
            <person name="Zhao F."/>
            <person name="Cao W."/>
        </authorList>
    </citation>
    <scope>NUCLEOTIDE SEQUENCE</scope>
    <source>
        <strain evidence="1">Dsil-2018</strain>
    </source>
</reference>
<dbReference type="Proteomes" id="UP000821865">
    <property type="component" value="Chromosome 2"/>
</dbReference>
<name>A0ACB8DAD6_DERSI</name>
<keyword evidence="2" id="KW-1185">Reference proteome</keyword>
<evidence type="ECO:0000313" key="1">
    <source>
        <dbReference type="EMBL" id="KAH7964953.1"/>
    </source>
</evidence>
<organism evidence="1 2">
    <name type="scientific">Dermacentor silvarum</name>
    <name type="common">Tick</name>
    <dbReference type="NCBI Taxonomy" id="543639"/>
    <lineage>
        <taxon>Eukaryota</taxon>
        <taxon>Metazoa</taxon>
        <taxon>Ecdysozoa</taxon>
        <taxon>Arthropoda</taxon>
        <taxon>Chelicerata</taxon>
        <taxon>Arachnida</taxon>
        <taxon>Acari</taxon>
        <taxon>Parasitiformes</taxon>
        <taxon>Ixodida</taxon>
        <taxon>Ixodoidea</taxon>
        <taxon>Ixodidae</taxon>
        <taxon>Rhipicephalinae</taxon>
        <taxon>Dermacentor</taxon>
    </lineage>
</organism>
<accession>A0ACB8DAD6</accession>
<gene>
    <name evidence="1" type="ORF">HPB49_002598</name>
</gene>
<protein>
    <submittedName>
        <fullName evidence="1">Uncharacterized protein</fullName>
    </submittedName>
</protein>
<proteinExistence type="predicted"/>
<evidence type="ECO:0000313" key="2">
    <source>
        <dbReference type="Proteomes" id="UP000821865"/>
    </source>
</evidence>
<sequence length="567" mass="64402">MPVLPHRSVSPESATRVSARSGHRYSIIKRFFGQEPHHGNRLSSRSSSTPPRPDRQTIPLPSFSSLSLTGFLPCDEDGIGHSKSPTDCRGTHMDASKKFFNISTSESASLSPSYCAKVQSVQGNGPAGIFSCADAVSASFTYASTGVNLGAAGGYVGFASLPDQIYRRVIKKGFEFTLMVVGESGLGKSTLVNSMFMTNIYGSDYPGPSHRVKKTACVEATRVRLKEGSVDLTLTVVDAPGFGDAVDNTLSWKPIADYIEAMNAQYFTAESRIRREAFRDNRVHCCLYFIPPMVHGLRPLDIEFMKRLHDKVNLIPVIAKADTMTVEECRRFKRAILREIRWNKIRLYEFPNSDDEEENKLQNSLKERVPFAVIGSDTVMEVNGRKVRGRMYPWGVVDVENPDVCDYVALRDMLIRTNTQDLKQVTNNVHYEQYRRRRLASIKCPEEPGSASLNENLLSRMEYERNEYEASLLRTGNVMEQAFKIKMRQKAQHLKEMEVDFLRKHEQMMKDLEQKKIELKEKRKNFEKEKRKFEAAHRGKENVFLKTAYIISSCDSKEPTEGKEKRN</sequence>